<sequence length="258" mass="26820">MHDSTLPLGRRRTIADRLSGGQSVVASDLAREFGVSEDAIRRDLRALAADGLCTRVYGGALPLSPANGPVTERQTENTAAKRALAIIAAGLIRPDSTIFLDTGSTVALLAEVLPPGLRVVTNSLSAANALSRRSDLALFLVGGAFDPETGGCTDAQALAALERYRIDLCFLGACALSPAEGIAGFDMADVEMKRALLDRSAETALMMTADKLGTTAPYPIAPLARLTHLVISAGTDDTTRAALAKAGPQIHLAKDAAQ</sequence>
<evidence type="ECO:0000259" key="4">
    <source>
        <dbReference type="PROSITE" id="PS51000"/>
    </source>
</evidence>
<dbReference type="InterPro" id="IPR036390">
    <property type="entry name" value="WH_DNA-bd_sf"/>
</dbReference>
<protein>
    <submittedName>
        <fullName evidence="5">DeoR/GlpR transcriptional regulator</fullName>
    </submittedName>
</protein>
<dbReference type="AlphaFoldDB" id="A0A5J5GRR4"/>
<evidence type="ECO:0000256" key="1">
    <source>
        <dbReference type="ARBA" id="ARBA00022491"/>
    </source>
</evidence>
<dbReference type="SUPFAM" id="SSF46785">
    <property type="entry name" value="Winged helix' DNA-binding domain"/>
    <property type="match status" value="1"/>
</dbReference>
<dbReference type="Pfam" id="PF00455">
    <property type="entry name" value="DeoRC"/>
    <property type="match status" value="1"/>
</dbReference>
<dbReference type="EMBL" id="VYQE01000001">
    <property type="protein sequence ID" value="KAA9010244.1"/>
    <property type="molecule type" value="Genomic_DNA"/>
</dbReference>
<keyword evidence="2" id="KW-0805">Transcription regulation</keyword>
<dbReference type="SMART" id="SM01134">
    <property type="entry name" value="DeoRC"/>
    <property type="match status" value="1"/>
</dbReference>
<evidence type="ECO:0000256" key="3">
    <source>
        <dbReference type="ARBA" id="ARBA00023163"/>
    </source>
</evidence>
<dbReference type="InterPro" id="IPR050313">
    <property type="entry name" value="Carb_Metab_HTH_regulators"/>
</dbReference>
<name>A0A5J5GRR4_9RHOB</name>
<dbReference type="SUPFAM" id="SSF100950">
    <property type="entry name" value="NagB/RpiA/CoA transferase-like"/>
    <property type="match status" value="1"/>
</dbReference>
<dbReference type="PROSITE" id="PS51000">
    <property type="entry name" value="HTH_DEOR_2"/>
    <property type="match status" value="1"/>
</dbReference>
<keyword evidence="6" id="KW-1185">Reference proteome</keyword>
<dbReference type="SMART" id="SM00420">
    <property type="entry name" value="HTH_DEOR"/>
    <property type="match status" value="1"/>
</dbReference>
<comment type="caution">
    <text evidence="5">The sequence shown here is derived from an EMBL/GenBank/DDBJ whole genome shotgun (WGS) entry which is preliminary data.</text>
</comment>
<dbReference type="InterPro" id="IPR037171">
    <property type="entry name" value="NagB/RpiA_transferase-like"/>
</dbReference>
<dbReference type="PRINTS" id="PR00037">
    <property type="entry name" value="HTHLACR"/>
</dbReference>
<proteinExistence type="predicted"/>
<keyword evidence="3" id="KW-0804">Transcription</keyword>
<evidence type="ECO:0000313" key="6">
    <source>
        <dbReference type="Proteomes" id="UP000326554"/>
    </source>
</evidence>
<reference evidence="5 6" key="1">
    <citation type="submission" date="2019-09" db="EMBL/GenBank/DDBJ databases">
        <authorList>
            <person name="Park J.-S."/>
            <person name="Choi H.-J."/>
        </authorList>
    </citation>
    <scope>NUCLEOTIDE SEQUENCE [LARGE SCALE GENOMIC DNA]</scope>
    <source>
        <strain evidence="5 6">176SS1-4</strain>
    </source>
</reference>
<dbReference type="PANTHER" id="PTHR30363">
    <property type="entry name" value="HTH-TYPE TRANSCRIPTIONAL REGULATOR SRLR-RELATED"/>
    <property type="match status" value="1"/>
</dbReference>
<feature type="domain" description="HTH deoR-type" evidence="4">
    <location>
        <begin position="7"/>
        <end position="62"/>
    </location>
</feature>
<evidence type="ECO:0000256" key="2">
    <source>
        <dbReference type="ARBA" id="ARBA00023015"/>
    </source>
</evidence>
<accession>A0A5J5GRR4</accession>
<dbReference type="RefSeq" id="WP_150443730.1">
    <property type="nucleotide sequence ID" value="NZ_VYQE01000001.1"/>
</dbReference>
<dbReference type="Gene3D" id="1.10.10.10">
    <property type="entry name" value="Winged helix-like DNA-binding domain superfamily/Winged helix DNA-binding domain"/>
    <property type="match status" value="1"/>
</dbReference>
<gene>
    <name evidence="5" type="ORF">F3S47_03060</name>
</gene>
<dbReference type="GO" id="GO:0003700">
    <property type="term" value="F:DNA-binding transcription factor activity"/>
    <property type="evidence" value="ECO:0007669"/>
    <property type="project" value="InterPro"/>
</dbReference>
<organism evidence="5 6">
    <name type="scientific">Histidinibacterium aquaticum</name>
    <dbReference type="NCBI Taxonomy" id="2613962"/>
    <lineage>
        <taxon>Bacteria</taxon>
        <taxon>Pseudomonadati</taxon>
        <taxon>Pseudomonadota</taxon>
        <taxon>Alphaproteobacteria</taxon>
        <taxon>Rhodobacterales</taxon>
        <taxon>Paracoccaceae</taxon>
        <taxon>Histidinibacterium</taxon>
    </lineage>
</organism>
<dbReference type="InterPro" id="IPR014036">
    <property type="entry name" value="DeoR-like_C"/>
</dbReference>
<dbReference type="InterPro" id="IPR001034">
    <property type="entry name" value="DeoR_HTH"/>
</dbReference>
<keyword evidence="1" id="KW-0678">Repressor</keyword>
<evidence type="ECO:0000313" key="5">
    <source>
        <dbReference type="EMBL" id="KAA9010244.1"/>
    </source>
</evidence>
<dbReference type="Proteomes" id="UP000326554">
    <property type="component" value="Unassembled WGS sequence"/>
</dbReference>
<dbReference type="PANTHER" id="PTHR30363:SF4">
    <property type="entry name" value="GLYCEROL-3-PHOSPHATE REGULON REPRESSOR"/>
    <property type="match status" value="1"/>
</dbReference>
<dbReference type="Pfam" id="PF08220">
    <property type="entry name" value="HTH_DeoR"/>
    <property type="match status" value="1"/>
</dbReference>
<dbReference type="InterPro" id="IPR036388">
    <property type="entry name" value="WH-like_DNA-bd_sf"/>
</dbReference>